<dbReference type="PANTHER" id="PTHR11437:SF10">
    <property type="entry name" value="ANGIOGENIN-RELATED"/>
    <property type="match status" value="1"/>
</dbReference>
<dbReference type="CDD" id="cd06265">
    <property type="entry name" value="RNase_A_canonical"/>
    <property type="match status" value="1"/>
</dbReference>
<keyword evidence="3" id="KW-0964">Secreted</keyword>
<dbReference type="Pfam" id="PF00074">
    <property type="entry name" value="RnaseA"/>
    <property type="match status" value="1"/>
</dbReference>
<reference evidence="9" key="2">
    <citation type="submission" date="2025-09" db="UniProtKB">
        <authorList>
            <consortium name="Ensembl"/>
        </authorList>
    </citation>
    <scope>IDENTIFICATION</scope>
</reference>
<dbReference type="FunFam" id="3.10.130.10:FF:000001">
    <property type="entry name" value="Ribonuclease pancreatic"/>
    <property type="match status" value="1"/>
</dbReference>
<dbReference type="PANTHER" id="PTHR11437">
    <property type="entry name" value="RIBONUCLEASE"/>
    <property type="match status" value="1"/>
</dbReference>
<dbReference type="InterPro" id="IPR036816">
    <property type="entry name" value="RNaseA-like_dom_sf"/>
</dbReference>
<evidence type="ECO:0000256" key="2">
    <source>
        <dbReference type="ARBA" id="ARBA00005600"/>
    </source>
</evidence>
<keyword evidence="6" id="KW-0378">Hydrolase</keyword>
<evidence type="ECO:0000313" key="9">
    <source>
        <dbReference type="Ensembl" id="ENSSPUP00000001583.1"/>
    </source>
</evidence>
<dbReference type="Proteomes" id="UP000694392">
    <property type="component" value="Unplaced"/>
</dbReference>
<evidence type="ECO:0000256" key="1">
    <source>
        <dbReference type="ARBA" id="ARBA00004613"/>
    </source>
</evidence>
<dbReference type="GO" id="GO:0004519">
    <property type="term" value="F:endonuclease activity"/>
    <property type="evidence" value="ECO:0007669"/>
    <property type="project" value="UniProtKB-KW"/>
</dbReference>
<dbReference type="SUPFAM" id="SSF54076">
    <property type="entry name" value="RNase A-like"/>
    <property type="match status" value="1"/>
</dbReference>
<name>A0A8D0G6X9_SPHPU</name>
<dbReference type="Gene3D" id="3.10.130.10">
    <property type="entry name" value="Ribonuclease A-like domain"/>
    <property type="match status" value="1"/>
</dbReference>
<dbReference type="GO" id="GO:0003676">
    <property type="term" value="F:nucleic acid binding"/>
    <property type="evidence" value="ECO:0007669"/>
    <property type="project" value="InterPro"/>
</dbReference>
<dbReference type="Ensembl" id="ENSSPUT00000001671.1">
    <property type="protein sequence ID" value="ENSSPUP00000001583.1"/>
    <property type="gene ID" value="ENSSPUG00000001234.1"/>
</dbReference>
<dbReference type="GeneTree" id="ENSGT00940000157645"/>
<dbReference type="InterPro" id="IPR023412">
    <property type="entry name" value="RNaseA_domain"/>
</dbReference>
<dbReference type="InterPro" id="IPR001427">
    <property type="entry name" value="RNaseA"/>
</dbReference>
<evidence type="ECO:0000256" key="6">
    <source>
        <dbReference type="ARBA" id="ARBA00022801"/>
    </source>
</evidence>
<dbReference type="OMA" id="EETRYDQ"/>
<accession>A0A8D0G6X9</accession>
<feature type="domain" description="Ribonuclease A-domain" evidence="8">
    <location>
        <begin position="21"/>
        <end position="138"/>
    </location>
</feature>
<evidence type="ECO:0000256" key="4">
    <source>
        <dbReference type="ARBA" id="ARBA00022722"/>
    </source>
</evidence>
<protein>
    <recommendedName>
        <fullName evidence="8">Ribonuclease A-domain domain-containing protein</fullName>
    </recommendedName>
</protein>
<organism evidence="9 10">
    <name type="scientific">Sphenodon punctatus</name>
    <name type="common">Tuatara</name>
    <name type="synonym">Hatteria punctata</name>
    <dbReference type="NCBI Taxonomy" id="8508"/>
    <lineage>
        <taxon>Eukaryota</taxon>
        <taxon>Metazoa</taxon>
        <taxon>Chordata</taxon>
        <taxon>Craniata</taxon>
        <taxon>Vertebrata</taxon>
        <taxon>Euteleostomi</taxon>
        <taxon>Lepidosauria</taxon>
        <taxon>Sphenodontia</taxon>
        <taxon>Sphenodontidae</taxon>
        <taxon>Sphenodon</taxon>
    </lineage>
</organism>
<dbReference type="AlphaFoldDB" id="A0A8D0G6X9"/>
<comment type="subcellular location">
    <subcellularLocation>
        <location evidence="1">Secreted</location>
    </subcellularLocation>
</comment>
<dbReference type="GO" id="GO:0004540">
    <property type="term" value="F:RNA nuclease activity"/>
    <property type="evidence" value="ECO:0007669"/>
    <property type="project" value="TreeGrafter"/>
</dbReference>
<reference evidence="9" key="1">
    <citation type="submission" date="2025-08" db="UniProtKB">
        <authorList>
            <consortium name="Ensembl"/>
        </authorList>
    </citation>
    <scope>IDENTIFICATION</scope>
</reference>
<keyword evidence="5" id="KW-0255">Endonuclease</keyword>
<evidence type="ECO:0000256" key="7">
    <source>
        <dbReference type="ARBA" id="ARBA00023157"/>
    </source>
</evidence>
<dbReference type="SMART" id="SM00092">
    <property type="entry name" value="RNAse_Pc"/>
    <property type="match status" value="1"/>
</dbReference>
<evidence type="ECO:0000256" key="5">
    <source>
        <dbReference type="ARBA" id="ARBA00022759"/>
    </source>
</evidence>
<dbReference type="GO" id="GO:0005576">
    <property type="term" value="C:extracellular region"/>
    <property type="evidence" value="ECO:0007669"/>
    <property type="project" value="UniProtKB-SubCell"/>
</dbReference>
<comment type="similarity">
    <text evidence="2">Belongs to the pancreatic ribonuclease family.</text>
</comment>
<evidence type="ECO:0000313" key="10">
    <source>
        <dbReference type="Proteomes" id="UP000694392"/>
    </source>
</evidence>
<evidence type="ECO:0000259" key="8">
    <source>
        <dbReference type="SMART" id="SM00092"/>
    </source>
</evidence>
<evidence type="ECO:0000256" key="3">
    <source>
        <dbReference type="ARBA" id="ARBA00022525"/>
    </source>
</evidence>
<dbReference type="PRINTS" id="PR00794">
    <property type="entry name" value="RIBONUCLEASE"/>
</dbReference>
<keyword evidence="4" id="KW-0540">Nuclease</keyword>
<proteinExistence type="inferred from homology"/>
<keyword evidence="10" id="KW-1185">Reference proteome</keyword>
<dbReference type="GO" id="GO:0016787">
    <property type="term" value="F:hydrolase activity"/>
    <property type="evidence" value="ECO:0007669"/>
    <property type="project" value="UniProtKB-KW"/>
</dbReference>
<dbReference type="GO" id="GO:0050830">
    <property type="term" value="P:defense response to Gram-positive bacterium"/>
    <property type="evidence" value="ECO:0007669"/>
    <property type="project" value="TreeGrafter"/>
</dbReference>
<sequence>CCCSLHPLSSLGDAPHQLWLRDPQYKKFLKQHYDNPRTNSKGEYCNTMMKKRGLTTPNCKETNSFIHATKTEIQAVCRKGGDLVEGNLRRSKKQLSVTTCKLSGGSPKPPCNYSENKSSRTVVLGCNKGLPVQFDPRS</sequence>
<keyword evidence="7" id="KW-1015">Disulfide bond</keyword>